<proteinExistence type="predicted"/>
<keyword evidence="2" id="KW-0472">Membrane</keyword>
<evidence type="ECO:0000313" key="4">
    <source>
        <dbReference type="Proteomes" id="UP001497444"/>
    </source>
</evidence>
<feature type="transmembrane region" description="Helical" evidence="2">
    <location>
        <begin position="21"/>
        <end position="43"/>
    </location>
</feature>
<dbReference type="Proteomes" id="UP001497444">
    <property type="component" value="Chromosome 10"/>
</dbReference>
<feature type="region of interest" description="Disordered" evidence="1">
    <location>
        <begin position="217"/>
        <end position="282"/>
    </location>
</feature>
<evidence type="ECO:0000256" key="2">
    <source>
        <dbReference type="SAM" id="Phobius"/>
    </source>
</evidence>
<keyword evidence="4" id="KW-1185">Reference proteome</keyword>
<protein>
    <recommendedName>
        <fullName evidence="5">Membrane-associated protein</fullName>
    </recommendedName>
</protein>
<keyword evidence="2" id="KW-1133">Transmembrane helix</keyword>
<keyword evidence="2" id="KW-0812">Transmembrane</keyword>
<reference evidence="3" key="1">
    <citation type="submission" date="2024-02" db="EMBL/GenBank/DDBJ databases">
        <authorList>
            <consortium name="ELIXIR-Norway"/>
            <consortium name="Elixir Norway"/>
        </authorList>
    </citation>
    <scope>NUCLEOTIDE SEQUENCE</scope>
</reference>
<evidence type="ECO:0008006" key="5">
    <source>
        <dbReference type="Google" id="ProtNLM"/>
    </source>
</evidence>
<name>A0ABP0VSP7_9BRYO</name>
<dbReference type="EMBL" id="OZ020105">
    <property type="protein sequence ID" value="CAK9257481.1"/>
    <property type="molecule type" value="Genomic_DNA"/>
</dbReference>
<feature type="compositionally biased region" description="Polar residues" evidence="1">
    <location>
        <begin position="247"/>
        <end position="272"/>
    </location>
</feature>
<accession>A0ABP0VSP7</accession>
<sequence>MQQMEEQQKQQRCLRCIARADCSLIVFFHKMTCAAVLLTVMFLSTTHATSVARLEHHHIVDGNESPSSRTFPTRVLGVTAAELEIDITVESRPGAAAAPVIYSSSLLYDLQRRIPDQASFDMNTTFLVHELQQYHMIPGTSSPLATLGELQVQIRGPPPPSSIEEAGAGHILSCKDQCSTGLILRGCSASTKVDQKSILIRTSDHVHQLVLNAGLDSRTTASSPRRRKLISTSTTSRRRSRQLAAGRSNSHDQQQSTSSQGFATRFGSTNRLIPTGPDPLHN</sequence>
<organism evidence="3 4">
    <name type="scientific">Sphagnum jensenii</name>
    <dbReference type="NCBI Taxonomy" id="128206"/>
    <lineage>
        <taxon>Eukaryota</taxon>
        <taxon>Viridiplantae</taxon>
        <taxon>Streptophyta</taxon>
        <taxon>Embryophyta</taxon>
        <taxon>Bryophyta</taxon>
        <taxon>Sphagnophytina</taxon>
        <taxon>Sphagnopsida</taxon>
        <taxon>Sphagnales</taxon>
        <taxon>Sphagnaceae</taxon>
        <taxon>Sphagnum</taxon>
    </lineage>
</organism>
<evidence type="ECO:0000313" key="3">
    <source>
        <dbReference type="EMBL" id="CAK9257481.1"/>
    </source>
</evidence>
<evidence type="ECO:0000256" key="1">
    <source>
        <dbReference type="SAM" id="MobiDB-lite"/>
    </source>
</evidence>
<gene>
    <name evidence="3" type="ORF">CSSPJE1EN1_LOCUS2959</name>
</gene>